<dbReference type="AlphaFoldDB" id="A0A1I8AS44"/>
<organism evidence="1 2">
    <name type="scientific">Steinernema glaseri</name>
    <dbReference type="NCBI Taxonomy" id="37863"/>
    <lineage>
        <taxon>Eukaryota</taxon>
        <taxon>Metazoa</taxon>
        <taxon>Ecdysozoa</taxon>
        <taxon>Nematoda</taxon>
        <taxon>Chromadorea</taxon>
        <taxon>Rhabditida</taxon>
        <taxon>Tylenchina</taxon>
        <taxon>Panagrolaimomorpha</taxon>
        <taxon>Strongyloidoidea</taxon>
        <taxon>Steinernematidae</taxon>
        <taxon>Steinernema</taxon>
    </lineage>
</organism>
<dbReference type="Proteomes" id="UP000095287">
    <property type="component" value="Unplaced"/>
</dbReference>
<evidence type="ECO:0000313" key="2">
    <source>
        <dbReference type="WBParaSite" id="L893_g8650.t1"/>
    </source>
</evidence>
<proteinExistence type="predicted"/>
<dbReference type="WBParaSite" id="L893_g8650.t1">
    <property type="protein sequence ID" value="L893_g8650.t1"/>
    <property type="gene ID" value="L893_g8650"/>
</dbReference>
<name>A0A1I8AS44_9BILA</name>
<keyword evidence="1" id="KW-1185">Reference proteome</keyword>
<reference evidence="2" key="1">
    <citation type="submission" date="2016-11" db="UniProtKB">
        <authorList>
            <consortium name="WormBaseParasite"/>
        </authorList>
    </citation>
    <scope>IDENTIFICATION</scope>
</reference>
<accession>A0A1I8AS44</accession>
<evidence type="ECO:0000313" key="1">
    <source>
        <dbReference type="Proteomes" id="UP000095287"/>
    </source>
</evidence>
<sequence>MTTDTTVLPGRSNYFQTIGHLGITYASHHRASLLRSKQVLLHFPPCQLRRFCCTLASRRVGTEALEAIFARRPKTDVVSCGYPPRAAFYAWEAEEGDWIRRVRWSSALLSSEEAWKVGGEKETRQRITAKGMDLEHCKSFVVAWT</sequence>
<protein>
    <submittedName>
        <fullName evidence="2">DUF3291 domain-containing protein</fullName>
    </submittedName>
</protein>